<sequence length="71" mass="8212">MRLFFDKTNVDGDRGKPASTAQYTIVQVKETVAPRPEQSDLNLPTNESFGFRLADWEELMRQYIEDCAKNE</sequence>
<proteinExistence type="predicted"/>
<dbReference type="Proteomes" id="UP000252345">
    <property type="component" value="Unassembled WGS sequence"/>
</dbReference>
<dbReference type="EMBL" id="PDCH01000012">
    <property type="protein sequence ID" value="RBP99009.1"/>
    <property type="molecule type" value="Genomic_DNA"/>
</dbReference>
<keyword evidence="2" id="KW-1185">Reference proteome</keyword>
<comment type="caution">
    <text evidence="1">The sequence shown here is derived from an EMBL/GenBank/DDBJ whole genome shotgun (WGS) entry which is preliminary data.</text>
</comment>
<evidence type="ECO:0000313" key="2">
    <source>
        <dbReference type="Proteomes" id="UP000252345"/>
    </source>
</evidence>
<gene>
    <name evidence="1" type="ORF">CRD59_05935</name>
</gene>
<dbReference type="AlphaFoldDB" id="A0A366KBN5"/>
<organism evidence="1 2">
    <name type="scientific">Bifidobacterium xylocopae</name>
    <dbReference type="NCBI Taxonomy" id="2493119"/>
    <lineage>
        <taxon>Bacteria</taxon>
        <taxon>Bacillati</taxon>
        <taxon>Actinomycetota</taxon>
        <taxon>Actinomycetes</taxon>
        <taxon>Bifidobacteriales</taxon>
        <taxon>Bifidobacteriaceae</taxon>
        <taxon>Bifidobacterium</taxon>
    </lineage>
</organism>
<reference evidence="1 2" key="1">
    <citation type="submission" date="2017-10" db="EMBL/GenBank/DDBJ databases">
        <title>Bifidobacterium xylocopum sp. nov. and Bifidobacterium aemilianum sp. nov., from the carpenter bee (Xylocopa violacea) digestive tract.</title>
        <authorList>
            <person name="Alberoni D."/>
            <person name="Baffoni L."/>
            <person name="Di Gioia D."/>
            <person name="Gaggia F."/>
            <person name="Biavati B."/>
        </authorList>
    </citation>
    <scope>NUCLEOTIDE SEQUENCE [LARGE SCALE GENOMIC DNA]</scope>
    <source>
        <strain evidence="1 2">XV2</strain>
    </source>
</reference>
<protein>
    <submittedName>
        <fullName evidence="1">Uncharacterized protein</fullName>
    </submittedName>
</protein>
<accession>A0A366KBN5</accession>
<name>A0A366KBN5_9BIFI</name>
<evidence type="ECO:0000313" key="1">
    <source>
        <dbReference type="EMBL" id="RBP99009.1"/>
    </source>
</evidence>